<evidence type="ECO:0008006" key="4">
    <source>
        <dbReference type="Google" id="ProtNLM"/>
    </source>
</evidence>
<accession>A0A919MF74</accession>
<sequence>MTATSLLSAVLIGLVLGASAGRFVPACRSVPFWLPVAVGVGAAVLGTVVARLAGVDDSRVSPVELALQVSLAGLSMIVVALTADPRRPNRGHNETGNLR</sequence>
<feature type="transmembrane region" description="Helical" evidence="1">
    <location>
        <begin position="30"/>
        <end position="53"/>
    </location>
</feature>
<evidence type="ECO:0000313" key="3">
    <source>
        <dbReference type="Proteomes" id="UP000647172"/>
    </source>
</evidence>
<evidence type="ECO:0000256" key="1">
    <source>
        <dbReference type="SAM" id="Phobius"/>
    </source>
</evidence>
<keyword evidence="3" id="KW-1185">Reference proteome</keyword>
<keyword evidence="1" id="KW-0472">Membrane</keyword>
<keyword evidence="1" id="KW-0812">Transmembrane</keyword>
<feature type="transmembrane region" description="Helical" evidence="1">
    <location>
        <begin position="65"/>
        <end position="83"/>
    </location>
</feature>
<dbReference type="RefSeq" id="WP_203764715.1">
    <property type="nucleotide sequence ID" value="NZ_BAAAYJ010000089.1"/>
</dbReference>
<organism evidence="2 3">
    <name type="scientific">Actinoplanes nipponensis</name>
    <dbReference type="NCBI Taxonomy" id="135950"/>
    <lineage>
        <taxon>Bacteria</taxon>
        <taxon>Bacillati</taxon>
        <taxon>Actinomycetota</taxon>
        <taxon>Actinomycetes</taxon>
        <taxon>Micromonosporales</taxon>
        <taxon>Micromonosporaceae</taxon>
        <taxon>Actinoplanes</taxon>
    </lineage>
</organism>
<protein>
    <recommendedName>
        <fullName evidence="4">Transglycosylase associated protein</fullName>
    </recommendedName>
</protein>
<gene>
    <name evidence="2" type="ORF">Ani05nite_07580</name>
</gene>
<dbReference type="EMBL" id="BOMQ01000008">
    <property type="protein sequence ID" value="GIE47224.1"/>
    <property type="molecule type" value="Genomic_DNA"/>
</dbReference>
<comment type="caution">
    <text evidence="2">The sequence shown here is derived from an EMBL/GenBank/DDBJ whole genome shotgun (WGS) entry which is preliminary data.</text>
</comment>
<dbReference type="Proteomes" id="UP000647172">
    <property type="component" value="Unassembled WGS sequence"/>
</dbReference>
<name>A0A919MF74_9ACTN</name>
<dbReference type="AlphaFoldDB" id="A0A919MF74"/>
<keyword evidence="1" id="KW-1133">Transmembrane helix</keyword>
<proteinExistence type="predicted"/>
<reference evidence="2" key="1">
    <citation type="submission" date="2021-01" db="EMBL/GenBank/DDBJ databases">
        <title>Whole genome shotgun sequence of Actinoplanes nipponensis NBRC 14063.</title>
        <authorList>
            <person name="Komaki H."/>
            <person name="Tamura T."/>
        </authorList>
    </citation>
    <scope>NUCLEOTIDE SEQUENCE</scope>
    <source>
        <strain evidence="2">NBRC 14063</strain>
    </source>
</reference>
<evidence type="ECO:0000313" key="2">
    <source>
        <dbReference type="EMBL" id="GIE47224.1"/>
    </source>
</evidence>